<feature type="compositionally biased region" description="Acidic residues" evidence="1">
    <location>
        <begin position="72"/>
        <end position="89"/>
    </location>
</feature>
<dbReference type="AlphaFoldDB" id="A0ABC9HB72"/>
<dbReference type="Pfam" id="PF24750">
    <property type="entry name" value="b-prop_At3g26010-like"/>
    <property type="match status" value="1"/>
</dbReference>
<dbReference type="PANTHER" id="PTHR35546">
    <property type="entry name" value="F-BOX PROTEIN INTERACTION DOMAIN PROTEIN-RELATED"/>
    <property type="match status" value="1"/>
</dbReference>
<dbReference type="InterPro" id="IPR056592">
    <property type="entry name" value="Beta-prop_At3g26010-like"/>
</dbReference>
<evidence type="ECO:0000259" key="2">
    <source>
        <dbReference type="Pfam" id="PF24750"/>
    </source>
</evidence>
<dbReference type="InterPro" id="IPR055290">
    <property type="entry name" value="At3g26010-like"/>
</dbReference>
<evidence type="ECO:0000256" key="1">
    <source>
        <dbReference type="SAM" id="MobiDB-lite"/>
    </source>
</evidence>
<dbReference type="Proteomes" id="UP001497457">
    <property type="component" value="Unassembled WGS sequence"/>
</dbReference>
<proteinExistence type="predicted"/>
<dbReference type="EMBL" id="CAXIPR030004409">
    <property type="protein sequence ID" value="CAM0151084.1"/>
    <property type="molecule type" value="Genomic_DNA"/>
</dbReference>
<accession>A0ABC9HB72</accession>
<gene>
    <name evidence="3" type="ORF">URODEC1_LOCUS124108</name>
</gene>
<dbReference type="PANTHER" id="PTHR35546:SF86">
    <property type="entry name" value="F-BOX ASSOCIATED DOMAIN-CONTAINING PROTEIN"/>
    <property type="match status" value="1"/>
</dbReference>
<name>A0ABC9HB72_9POAL</name>
<reference evidence="3 4" key="1">
    <citation type="submission" date="2024-10" db="EMBL/GenBank/DDBJ databases">
        <authorList>
            <person name="Ryan C."/>
        </authorList>
    </citation>
    <scope>NUCLEOTIDE SEQUENCE [LARGE SCALE GENOMIC DNA]</scope>
</reference>
<feature type="region of interest" description="Disordered" evidence="1">
    <location>
        <begin position="72"/>
        <end position="92"/>
    </location>
</feature>
<evidence type="ECO:0000313" key="4">
    <source>
        <dbReference type="Proteomes" id="UP001497457"/>
    </source>
</evidence>
<keyword evidence="4" id="KW-1185">Reference proteome</keyword>
<sequence>MAAENSQLPTDALVEAVPAAAADKNPLRGGTSFAISTAQREVHGDPLHRTDLLPPTLKGFFFSDRIDDSDADADADADANADTSEEDDAPPLPYLLPAKKYGKFADLLADSAAPLVEIDPTFAFITDALPGVDYIYLIDSRNGLLLFGHLKDAHNTDETSYIVCNPATEQWVTVPGCGRVDPTRRRSSHIMHTYLMFDPAVSSHFSVVLFWEHDLMVTVQAYSSETGEWGSEVGPEEMELWRYRGVHDRDHIHGTSLGAMVDGMLYLILERNWILQVNAQGMTRGMIPAPGVYLQFSNRVLFVGQSQGRLHCITEEGDDDLFQFPLQEDGMGPFETQSWKKNHGLSVWVLQDLDTQEWVLKGTVSYLQLFGKSTCKGNVDYRVAAMHPDRNLVFFVQHRDCQMISYDIDGQEVQALYIDFHRDYEITPYVPYVSELFLGVIGSHKLAH</sequence>
<comment type="caution">
    <text evidence="3">The sequence shown here is derived from an EMBL/GenBank/DDBJ whole genome shotgun (WGS) entry which is preliminary data.</text>
</comment>
<protein>
    <recommendedName>
        <fullName evidence="2">F-box protein At3g26010-like beta-propeller domain-containing protein</fullName>
    </recommendedName>
</protein>
<feature type="domain" description="F-box protein At3g26010-like beta-propeller" evidence="2">
    <location>
        <begin position="133"/>
        <end position="232"/>
    </location>
</feature>
<evidence type="ECO:0000313" key="3">
    <source>
        <dbReference type="EMBL" id="CAM0151084.1"/>
    </source>
</evidence>
<organism evidence="3 4">
    <name type="scientific">Urochloa decumbens</name>
    <dbReference type="NCBI Taxonomy" id="240449"/>
    <lineage>
        <taxon>Eukaryota</taxon>
        <taxon>Viridiplantae</taxon>
        <taxon>Streptophyta</taxon>
        <taxon>Embryophyta</taxon>
        <taxon>Tracheophyta</taxon>
        <taxon>Spermatophyta</taxon>
        <taxon>Magnoliopsida</taxon>
        <taxon>Liliopsida</taxon>
        <taxon>Poales</taxon>
        <taxon>Poaceae</taxon>
        <taxon>PACMAD clade</taxon>
        <taxon>Panicoideae</taxon>
        <taxon>Panicodae</taxon>
        <taxon>Paniceae</taxon>
        <taxon>Melinidinae</taxon>
        <taxon>Urochloa</taxon>
    </lineage>
</organism>